<organism evidence="13 14">
    <name type="scientific">Desulfitobacterium dichloroeliminans (strain LMG P-21439 / DCA1)</name>
    <dbReference type="NCBI Taxonomy" id="871963"/>
    <lineage>
        <taxon>Bacteria</taxon>
        <taxon>Bacillati</taxon>
        <taxon>Bacillota</taxon>
        <taxon>Clostridia</taxon>
        <taxon>Eubacteriales</taxon>
        <taxon>Desulfitobacteriaceae</taxon>
        <taxon>Desulfitobacterium</taxon>
    </lineage>
</organism>
<dbReference type="EC" id="3.4.24.-" evidence="11"/>
<evidence type="ECO:0000256" key="10">
    <source>
        <dbReference type="ARBA" id="ARBA00023136"/>
    </source>
</evidence>
<dbReference type="SMART" id="SM00228">
    <property type="entry name" value="PDZ"/>
    <property type="match status" value="1"/>
</dbReference>
<dbReference type="PANTHER" id="PTHR42837">
    <property type="entry name" value="REGULATOR OF SIGMA-E PROTEASE RSEP"/>
    <property type="match status" value="1"/>
</dbReference>
<keyword evidence="11" id="KW-0479">Metal-binding</keyword>
<dbReference type="GO" id="GO:0004222">
    <property type="term" value="F:metalloendopeptidase activity"/>
    <property type="evidence" value="ECO:0007669"/>
    <property type="project" value="InterPro"/>
</dbReference>
<dbReference type="EMBL" id="CP003344">
    <property type="protein sequence ID" value="AGA70005.1"/>
    <property type="molecule type" value="Genomic_DNA"/>
</dbReference>
<dbReference type="PANTHER" id="PTHR42837:SF2">
    <property type="entry name" value="MEMBRANE METALLOPROTEASE ARASP2, CHLOROPLASTIC-RELATED"/>
    <property type="match status" value="1"/>
</dbReference>
<evidence type="ECO:0000256" key="9">
    <source>
        <dbReference type="ARBA" id="ARBA00023049"/>
    </source>
</evidence>
<evidence type="ECO:0000313" key="14">
    <source>
        <dbReference type="Proteomes" id="UP000010797"/>
    </source>
</evidence>
<gene>
    <name evidence="13" type="ordered locus">Desdi_2589</name>
</gene>
<dbReference type="GO" id="GO:0016020">
    <property type="term" value="C:membrane"/>
    <property type="evidence" value="ECO:0007669"/>
    <property type="project" value="UniProtKB-SubCell"/>
</dbReference>
<evidence type="ECO:0000256" key="11">
    <source>
        <dbReference type="RuleBase" id="RU362031"/>
    </source>
</evidence>
<protein>
    <recommendedName>
        <fullName evidence="11">Zinc metalloprotease</fullName>
        <ecNumber evidence="11">3.4.24.-</ecNumber>
    </recommendedName>
</protein>
<keyword evidence="10 11" id="KW-0472">Membrane</keyword>
<dbReference type="InterPro" id="IPR036034">
    <property type="entry name" value="PDZ_sf"/>
</dbReference>
<name>L0FAH8_DESDL</name>
<keyword evidence="6 11" id="KW-0378">Hydrolase</keyword>
<evidence type="ECO:0000313" key="13">
    <source>
        <dbReference type="EMBL" id="AGA70005.1"/>
    </source>
</evidence>
<feature type="domain" description="PDZ" evidence="12">
    <location>
        <begin position="125"/>
        <end position="201"/>
    </location>
</feature>
<reference evidence="14" key="1">
    <citation type="submission" date="2012-02" db="EMBL/GenBank/DDBJ databases">
        <title>Complete sequence of Desulfitobacterium dichloroeliminans LMG P-21439.</title>
        <authorList>
            <person name="Lucas S."/>
            <person name="Han J."/>
            <person name="Lapidus A."/>
            <person name="Cheng J.-F."/>
            <person name="Goodwin L."/>
            <person name="Pitluck S."/>
            <person name="Peters L."/>
            <person name="Ovchinnikova G."/>
            <person name="Teshima H."/>
            <person name="Detter J.C."/>
            <person name="Han C."/>
            <person name="Tapia R."/>
            <person name="Land M."/>
            <person name="Hauser L."/>
            <person name="Kyrpides N."/>
            <person name="Ivanova N."/>
            <person name="Pagani I."/>
            <person name="Kruse T."/>
            <person name="de Vos W.M."/>
            <person name="Boon N."/>
            <person name="Smidt H."/>
            <person name="Woyke T."/>
        </authorList>
    </citation>
    <scope>NUCLEOTIDE SEQUENCE [LARGE SCALE GENOMIC DNA]</scope>
    <source>
        <strain evidence="14">LMG P-21439 / DCA1</strain>
    </source>
</reference>
<evidence type="ECO:0000256" key="4">
    <source>
        <dbReference type="ARBA" id="ARBA00022670"/>
    </source>
</evidence>
<dbReference type="KEGG" id="ddl:Desdi_2589"/>
<dbReference type="InterPro" id="IPR041489">
    <property type="entry name" value="PDZ_6"/>
</dbReference>
<dbReference type="AlphaFoldDB" id="L0FAH8"/>
<keyword evidence="8 11" id="KW-1133">Transmembrane helix</keyword>
<evidence type="ECO:0000256" key="3">
    <source>
        <dbReference type="ARBA" id="ARBA00007931"/>
    </source>
</evidence>
<feature type="transmembrane region" description="Helical" evidence="11">
    <location>
        <begin position="6"/>
        <end position="25"/>
    </location>
</feature>
<sequence length="354" mass="38393">MLSALSVVFAFGLLVIIHELGHFIVARLNGIKVLEFAFGFGPKIIGFKGKETNYSLRLIPLGGFVKLYGMDAEFDENGNQNIAPSNDPRSFNNKKVWQRMSVIAAGPIMNLVLAIFLFIIVFAYFGIATANNTNVVGTLIEGMPAQAAGIQPGDKVVSVNGVDTTTWNDLTQAIHTMPEKDITLVIEHEGQQRALTLKTELDAASGRGLVGISPEVIYEKASLSEAAQYGFKQTVSFTRLILVTLAQMVTGETKAELGGPVAIVQAIDQSAESGWENYLGFIGILSIQLGLLNLFPIPALDGSHLVFLLIEGLRGKPMNPERQSFIHFLGFIFLMGLMLAVTYQDIVKLFSGKG</sequence>
<dbReference type="GO" id="GO:0046872">
    <property type="term" value="F:metal ion binding"/>
    <property type="evidence" value="ECO:0007669"/>
    <property type="project" value="UniProtKB-KW"/>
</dbReference>
<keyword evidence="9 11" id="KW-0482">Metalloprotease</keyword>
<dbReference type="CDD" id="cd23081">
    <property type="entry name" value="cpPDZ_EcRseP-like"/>
    <property type="match status" value="1"/>
</dbReference>
<dbReference type="Gene3D" id="2.30.42.10">
    <property type="match status" value="1"/>
</dbReference>
<dbReference type="CDD" id="cd06163">
    <property type="entry name" value="S2P-M50_PDZ_RseP-like"/>
    <property type="match status" value="1"/>
</dbReference>
<accession>L0FAH8</accession>
<evidence type="ECO:0000256" key="6">
    <source>
        <dbReference type="ARBA" id="ARBA00022801"/>
    </source>
</evidence>
<dbReference type="Proteomes" id="UP000010797">
    <property type="component" value="Chromosome"/>
</dbReference>
<dbReference type="HOGENOM" id="CLU_025778_1_0_9"/>
<keyword evidence="4 13" id="KW-0645">Protease</keyword>
<comment type="cofactor">
    <cofactor evidence="1 11">
        <name>Zn(2+)</name>
        <dbReference type="ChEBI" id="CHEBI:29105"/>
    </cofactor>
</comment>
<dbReference type="SUPFAM" id="SSF50156">
    <property type="entry name" value="PDZ domain-like"/>
    <property type="match status" value="1"/>
</dbReference>
<dbReference type="RefSeq" id="WP_015262976.1">
    <property type="nucleotide sequence ID" value="NC_019903.1"/>
</dbReference>
<dbReference type="GO" id="GO:0006508">
    <property type="term" value="P:proteolysis"/>
    <property type="evidence" value="ECO:0007669"/>
    <property type="project" value="UniProtKB-KW"/>
</dbReference>
<proteinExistence type="inferred from homology"/>
<feature type="transmembrane region" description="Helical" evidence="11">
    <location>
        <begin position="325"/>
        <end position="343"/>
    </location>
</feature>
<dbReference type="InterPro" id="IPR001478">
    <property type="entry name" value="PDZ"/>
</dbReference>
<evidence type="ECO:0000256" key="2">
    <source>
        <dbReference type="ARBA" id="ARBA00004141"/>
    </source>
</evidence>
<dbReference type="eggNOG" id="COG0750">
    <property type="taxonomic scope" value="Bacteria"/>
</dbReference>
<evidence type="ECO:0000256" key="1">
    <source>
        <dbReference type="ARBA" id="ARBA00001947"/>
    </source>
</evidence>
<dbReference type="InterPro" id="IPR004387">
    <property type="entry name" value="Pept_M50_Zn"/>
</dbReference>
<dbReference type="NCBIfam" id="TIGR00054">
    <property type="entry name" value="RIP metalloprotease RseP"/>
    <property type="match status" value="1"/>
</dbReference>
<dbReference type="OrthoDB" id="9782003at2"/>
<keyword evidence="5 11" id="KW-0812">Transmembrane</keyword>
<evidence type="ECO:0000256" key="8">
    <source>
        <dbReference type="ARBA" id="ARBA00022989"/>
    </source>
</evidence>
<comment type="similarity">
    <text evidence="3 11">Belongs to the peptidase M50B family.</text>
</comment>
<dbReference type="Pfam" id="PF02163">
    <property type="entry name" value="Peptidase_M50"/>
    <property type="match status" value="1"/>
</dbReference>
<evidence type="ECO:0000259" key="12">
    <source>
        <dbReference type="PROSITE" id="PS50106"/>
    </source>
</evidence>
<dbReference type="InterPro" id="IPR008915">
    <property type="entry name" value="Peptidase_M50"/>
</dbReference>
<dbReference type="STRING" id="871963.Desdi_2589"/>
<comment type="subcellular location">
    <subcellularLocation>
        <location evidence="2">Membrane</location>
        <topology evidence="2">Multi-pass membrane protein</topology>
    </subcellularLocation>
</comment>
<feature type="transmembrane region" description="Helical" evidence="11">
    <location>
        <begin position="102"/>
        <end position="125"/>
    </location>
</feature>
<keyword evidence="14" id="KW-1185">Reference proteome</keyword>
<evidence type="ECO:0000256" key="7">
    <source>
        <dbReference type="ARBA" id="ARBA00022833"/>
    </source>
</evidence>
<evidence type="ECO:0000256" key="5">
    <source>
        <dbReference type="ARBA" id="ARBA00022692"/>
    </source>
</evidence>
<keyword evidence="7 11" id="KW-0862">Zinc</keyword>
<dbReference type="PROSITE" id="PS50106">
    <property type="entry name" value="PDZ"/>
    <property type="match status" value="1"/>
</dbReference>
<dbReference type="Pfam" id="PF17820">
    <property type="entry name" value="PDZ_6"/>
    <property type="match status" value="1"/>
</dbReference>